<dbReference type="GO" id="GO:0047710">
    <property type="term" value="F:bis(5'-adenosyl)-triphosphatase activity"/>
    <property type="evidence" value="ECO:0007669"/>
    <property type="project" value="UniProtKB-UniRule"/>
</dbReference>
<keyword evidence="2 7" id="KW-0378">Hydrolase</keyword>
<feature type="site" description="Important for induction of apoptosis" evidence="5">
    <location>
        <position position="148"/>
    </location>
</feature>
<dbReference type="CDD" id="cd01275">
    <property type="entry name" value="FHIT"/>
    <property type="match status" value="1"/>
</dbReference>
<evidence type="ECO:0000259" key="9">
    <source>
        <dbReference type="PROSITE" id="PS51084"/>
    </source>
</evidence>
<organism evidence="10 11">
    <name type="scientific">Nitzschia inconspicua</name>
    <dbReference type="NCBI Taxonomy" id="303405"/>
    <lineage>
        <taxon>Eukaryota</taxon>
        <taxon>Sar</taxon>
        <taxon>Stramenopiles</taxon>
        <taxon>Ochrophyta</taxon>
        <taxon>Bacillariophyta</taxon>
        <taxon>Bacillariophyceae</taxon>
        <taxon>Bacillariophycidae</taxon>
        <taxon>Bacillariales</taxon>
        <taxon>Bacillariaceae</taxon>
        <taxon>Nitzschia</taxon>
    </lineage>
</organism>
<feature type="binding site" evidence="4">
    <location>
        <position position="132"/>
    </location>
    <ligand>
        <name>substrate</name>
    </ligand>
</feature>
<comment type="cofactor">
    <cofactor evidence="7">
        <name>Mn(2+)</name>
        <dbReference type="ChEBI" id="CHEBI:29035"/>
    </cofactor>
</comment>
<evidence type="ECO:0000256" key="4">
    <source>
        <dbReference type="PIRSR" id="PIRSR639383-2"/>
    </source>
</evidence>
<protein>
    <recommendedName>
        <fullName evidence="7">Bis(5'-adenosyl)-triphosphatase</fullName>
        <ecNumber evidence="7">3.6.1.29</ecNumber>
    </recommendedName>
</protein>
<feature type="binding site" evidence="4">
    <location>
        <begin position="123"/>
        <end position="126"/>
    </location>
    <ligand>
        <name>substrate</name>
    </ligand>
</feature>
<keyword evidence="1 7" id="KW-0547">Nucleotide-binding</keyword>
<comment type="catalytic activity">
    <reaction evidence="7">
        <text>P(1),P(3)-bis(5'-adenosyl) triphosphate + H2O = AMP + ADP + 2 H(+)</text>
        <dbReference type="Rhea" id="RHEA:13893"/>
        <dbReference type="ChEBI" id="CHEBI:15377"/>
        <dbReference type="ChEBI" id="CHEBI:15378"/>
        <dbReference type="ChEBI" id="CHEBI:58529"/>
        <dbReference type="ChEBI" id="CHEBI:456215"/>
        <dbReference type="ChEBI" id="CHEBI:456216"/>
        <dbReference type="EC" id="3.6.1.29"/>
    </reaction>
</comment>
<evidence type="ECO:0000256" key="7">
    <source>
        <dbReference type="RuleBase" id="RU366076"/>
    </source>
</evidence>
<dbReference type="PROSITE" id="PS51084">
    <property type="entry name" value="HIT_2"/>
    <property type="match status" value="1"/>
</dbReference>
<dbReference type="AlphaFoldDB" id="A0A9K3KUH9"/>
<feature type="active site" description="Tele-AMP-histidine intermediate" evidence="3">
    <location>
        <position position="130"/>
    </location>
</feature>
<evidence type="ECO:0000313" key="10">
    <source>
        <dbReference type="EMBL" id="KAG7349822.1"/>
    </source>
</evidence>
<accession>A0A9K3KUH9</accession>
<evidence type="ECO:0000313" key="11">
    <source>
        <dbReference type="Proteomes" id="UP000693970"/>
    </source>
</evidence>
<evidence type="ECO:0000256" key="3">
    <source>
        <dbReference type="PIRSR" id="PIRSR639383-1"/>
    </source>
</evidence>
<evidence type="ECO:0000256" key="2">
    <source>
        <dbReference type="ARBA" id="ARBA00022801"/>
    </source>
</evidence>
<dbReference type="PANTHER" id="PTHR46243">
    <property type="entry name" value="BIS(5'-ADENOSYL)-TRIPHOSPHATASE"/>
    <property type="match status" value="1"/>
</dbReference>
<comment type="caution">
    <text evidence="10">The sequence shown here is derived from an EMBL/GenBank/DDBJ whole genome shotgun (WGS) entry which is preliminary data.</text>
</comment>
<feature type="binding site" evidence="4">
    <location>
        <position position="61"/>
    </location>
    <ligand>
        <name>substrate</name>
    </ligand>
</feature>
<reference evidence="10" key="1">
    <citation type="journal article" date="2021" name="Sci. Rep.">
        <title>Diploid genomic architecture of Nitzschia inconspicua, an elite biomass production diatom.</title>
        <authorList>
            <person name="Oliver A."/>
            <person name="Podell S."/>
            <person name="Pinowska A."/>
            <person name="Traller J.C."/>
            <person name="Smith S.R."/>
            <person name="McClure R."/>
            <person name="Beliaev A."/>
            <person name="Bohutskyi P."/>
            <person name="Hill E.A."/>
            <person name="Rabines A."/>
            <person name="Zheng H."/>
            <person name="Allen L.Z."/>
            <person name="Kuo A."/>
            <person name="Grigoriev I.V."/>
            <person name="Allen A.E."/>
            <person name="Hazlebeck D."/>
            <person name="Allen E.E."/>
        </authorList>
    </citation>
    <scope>NUCLEOTIDE SEQUENCE</scope>
    <source>
        <strain evidence="10">Hildebrandi</strain>
    </source>
</reference>
<dbReference type="FunFam" id="3.30.428.10:FF:000011">
    <property type="entry name" value="Fragile histidine triad"/>
    <property type="match status" value="1"/>
</dbReference>
<dbReference type="Pfam" id="PF01230">
    <property type="entry name" value="HIT"/>
    <property type="match status" value="1"/>
</dbReference>
<name>A0A9K3KUH9_9STRA</name>
<evidence type="ECO:0000256" key="5">
    <source>
        <dbReference type="PIRSR" id="PIRSR639383-3"/>
    </source>
</evidence>
<dbReference type="PROSITE" id="PS00892">
    <property type="entry name" value="HIT_1"/>
    <property type="match status" value="1"/>
</dbReference>
<feature type="compositionally biased region" description="Low complexity" evidence="8">
    <location>
        <begin position="8"/>
        <end position="31"/>
    </location>
</feature>
<feature type="region of interest" description="Disordered" evidence="8">
    <location>
        <begin position="1"/>
        <end position="32"/>
    </location>
</feature>
<dbReference type="EMBL" id="JAGRRH010000019">
    <property type="protein sequence ID" value="KAG7349822.1"/>
    <property type="molecule type" value="Genomic_DNA"/>
</dbReference>
<feature type="binding site" evidence="4">
    <location>
        <position position="117"/>
    </location>
    <ligand>
        <name>substrate</name>
    </ligand>
</feature>
<dbReference type="Proteomes" id="UP000693970">
    <property type="component" value="Unassembled WGS sequence"/>
</dbReference>
<dbReference type="InterPro" id="IPR051884">
    <property type="entry name" value="Bis(5'-adenosyl)-TPase_reg"/>
</dbReference>
<feature type="short sequence motif" description="Histidine triad motif" evidence="6">
    <location>
        <begin position="128"/>
        <end position="132"/>
    </location>
</feature>
<dbReference type="InterPro" id="IPR039383">
    <property type="entry name" value="FHIT"/>
</dbReference>
<proteinExistence type="predicted"/>
<evidence type="ECO:0000256" key="1">
    <source>
        <dbReference type="ARBA" id="ARBA00022741"/>
    </source>
</evidence>
<dbReference type="PANTHER" id="PTHR46243:SF1">
    <property type="entry name" value="BIS(5'-ADENOSYL)-TRIPHOSPHATASE"/>
    <property type="match status" value="1"/>
</dbReference>
<gene>
    <name evidence="10" type="ORF">IV203_012419</name>
</gene>
<dbReference type="InterPro" id="IPR019808">
    <property type="entry name" value="Histidine_triad_CS"/>
</dbReference>
<keyword evidence="11" id="KW-1185">Reference proteome</keyword>
<dbReference type="EC" id="3.6.1.29" evidence="7"/>
<feature type="domain" description="HIT" evidence="9">
    <location>
        <begin position="35"/>
        <end position="143"/>
    </location>
</feature>
<reference evidence="10" key="2">
    <citation type="submission" date="2021-04" db="EMBL/GenBank/DDBJ databases">
        <authorList>
            <person name="Podell S."/>
        </authorList>
    </citation>
    <scope>NUCLEOTIDE SEQUENCE</scope>
    <source>
        <strain evidence="10">Hildebrandi</strain>
    </source>
</reference>
<evidence type="ECO:0000256" key="8">
    <source>
        <dbReference type="SAM" id="MobiDB-lite"/>
    </source>
</evidence>
<dbReference type="GO" id="GO:0000166">
    <property type="term" value="F:nucleotide binding"/>
    <property type="evidence" value="ECO:0007669"/>
    <property type="project" value="UniProtKB-KW"/>
</dbReference>
<dbReference type="InterPro" id="IPR011146">
    <property type="entry name" value="HIT-like"/>
</dbReference>
<sequence>MTNPHPPSSSSSSSSTTTSLLLSSVDSSNPSDHLEDMRFGRFVIPKASIFSRTALSAAFVNLRPIVPGHVLIMPQRIVPLMADLTTEEYTDMWLLVRQVQGMLQRHYNATAFNVAVQDGRAAGQSVPHVHVHILPRTEGDFQRNDDIYEALEEWAPRIDMVKERTSIDVPDDKDRVDRTLEMMAEEAATYRRLLEQSTR</sequence>
<evidence type="ECO:0000256" key="6">
    <source>
        <dbReference type="PROSITE-ProRule" id="PRU00464"/>
    </source>
</evidence>
<dbReference type="OrthoDB" id="680339at2759"/>